<evidence type="ECO:0000256" key="1">
    <source>
        <dbReference type="SAM" id="Coils"/>
    </source>
</evidence>
<evidence type="ECO:0000313" key="5">
    <source>
        <dbReference type="EMBL" id="KAJ3425036.1"/>
    </source>
</evidence>
<dbReference type="EMBL" id="JANTQA010000070">
    <property type="protein sequence ID" value="KAJ3425036.1"/>
    <property type="molecule type" value="Genomic_DNA"/>
</dbReference>
<dbReference type="Proteomes" id="UP001146793">
    <property type="component" value="Unassembled WGS sequence"/>
</dbReference>
<feature type="compositionally biased region" description="Basic and acidic residues" evidence="2">
    <location>
        <begin position="294"/>
        <end position="319"/>
    </location>
</feature>
<dbReference type="Pfam" id="PF10358">
    <property type="entry name" value="NT-C2"/>
    <property type="match status" value="1"/>
</dbReference>
<keyword evidence="1" id="KW-0175">Coiled coil</keyword>
<dbReference type="InterPro" id="IPR019448">
    <property type="entry name" value="NT-C2"/>
</dbReference>
<evidence type="ECO:0000256" key="2">
    <source>
        <dbReference type="SAM" id="MobiDB-lite"/>
    </source>
</evidence>
<feature type="compositionally biased region" description="Basic and acidic residues" evidence="2">
    <location>
        <begin position="270"/>
        <end position="283"/>
    </location>
</feature>
<dbReference type="PROSITE" id="PS51126">
    <property type="entry name" value="DILUTE"/>
    <property type="match status" value="1"/>
</dbReference>
<organism evidence="5 6">
    <name type="scientific">Anaeramoeba flamelloides</name>
    <dbReference type="NCBI Taxonomy" id="1746091"/>
    <lineage>
        <taxon>Eukaryota</taxon>
        <taxon>Metamonada</taxon>
        <taxon>Anaeramoebidae</taxon>
        <taxon>Anaeramoeba</taxon>
    </lineage>
</organism>
<feature type="compositionally biased region" description="Acidic residues" evidence="2">
    <location>
        <begin position="494"/>
        <end position="512"/>
    </location>
</feature>
<dbReference type="PANTHER" id="PTHR16027">
    <property type="entry name" value="DILUTE DOMAIN-CONTAINING PROTEIN YPR089W"/>
    <property type="match status" value="1"/>
</dbReference>
<dbReference type="AlphaFoldDB" id="A0AAV7Y920"/>
<dbReference type="PANTHER" id="PTHR16027:SF6">
    <property type="entry name" value="DILUTE DOMAIN-CONTAINING PROTEIN"/>
    <property type="match status" value="1"/>
</dbReference>
<sequence length="848" mass="99621">MLPKKKKAVFDFAIVSLSNFAQKNQTVVVNWKIGKSNGKTQTALLNQNGFAEWNQEFRVNCLLKKDTKNKKYKGSFLTLTIQVNSDKKHSKGIKKQKVIVAKLKINPLQVRFKSLKDKPISYSKIDVLEKSLTIKNERKHSRLPVILISTRLTILNNEENIRIPKQILNDTKIVQKLEQFDQIRRQQQQTIDDEETYSELTEQTPTISENEEEDKHDDNEKEKENGKEEEEKKKKNEREKKEDRKEKKTKKVSKEKKSKKGSQKEKKKKSQTENEQERNKNDKLSLNTFLNDGETNKKSDKQENIHKEKGKGKGKEKEKEKKKKKEQNQDLQNGSPLLTEKEISEIPTNLKEQEAQLEKQDKKLLEQAEELNEMQTVLSYSKKLHLEKFLIQRVLLLSEAIYSNGYPLPSCLIFKSLLYCKAFEIREISISIHEEHKREDLLDCYLNSIRLMLPSIKDNKDSLFWLISNIVFMQCLVENTFSKEMNNENKENEENNDDNDENEDGSEDDGDDEDKKEKKKEEDSDVDEDSDEDSEEKEDDDDDEDEVEEENINEKNKSNNSIEKINYFRNKLFILLSEILQMLTQTIFRNIKQHIIISYLINNEENYEKFKKRKKRKKDKNEQENVKISSKRIVRNELYSLLTSVRANYLPAEISNIVFKQLLYSINGVLINTLLKRKRLCTAGNGIRIKLAIALLREWLISVELKDLTNELNPIQQLVECLQLNKVILKSRNDNYQACKDVCPDLSLLLISKILENVQPDEFDTDPIPKDDLSKFKKNVLKLIISKKDMQSDCQIDLNHFYPINLNLKKIQYENWDRVQVPKVIKQKKEFGFLSKTLKEILNNDYKK</sequence>
<dbReference type="SMART" id="SM01132">
    <property type="entry name" value="DIL"/>
    <property type="match status" value="1"/>
</dbReference>
<feature type="region of interest" description="Disordered" evidence="2">
    <location>
        <begin position="185"/>
        <end position="342"/>
    </location>
</feature>
<gene>
    <name evidence="5" type="ORF">M0812_27468</name>
</gene>
<protein>
    <submittedName>
        <fullName evidence="5">Protein restricted tev movement</fullName>
    </submittedName>
</protein>
<feature type="compositionally biased region" description="Polar residues" evidence="2">
    <location>
        <begin position="198"/>
        <end position="207"/>
    </location>
</feature>
<accession>A0AAV7Y920</accession>
<feature type="compositionally biased region" description="Acidic residues" evidence="2">
    <location>
        <begin position="523"/>
        <end position="551"/>
    </location>
</feature>
<feature type="coiled-coil region" evidence="1">
    <location>
        <begin position="600"/>
        <end position="627"/>
    </location>
</feature>
<feature type="compositionally biased region" description="Basic and acidic residues" evidence="2">
    <location>
        <begin position="216"/>
        <end position="246"/>
    </location>
</feature>
<comment type="caution">
    <text evidence="5">The sequence shown here is derived from an EMBL/GenBank/DDBJ whole genome shotgun (WGS) entry which is preliminary data.</text>
</comment>
<feature type="domain" description="C2 NT-type" evidence="4">
    <location>
        <begin position="1"/>
        <end position="154"/>
    </location>
</feature>
<reference evidence="5" key="1">
    <citation type="submission" date="2022-08" db="EMBL/GenBank/DDBJ databases">
        <title>Novel sulphate-reducing endosymbionts in the free-living metamonad Anaeramoeba.</title>
        <authorList>
            <person name="Jerlstrom-Hultqvist J."/>
            <person name="Cepicka I."/>
            <person name="Gallot-Lavallee L."/>
            <person name="Salas-Leiva D."/>
            <person name="Curtis B.A."/>
            <person name="Zahonova K."/>
            <person name="Pipaliya S."/>
            <person name="Dacks J."/>
            <person name="Roger A.J."/>
        </authorList>
    </citation>
    <scope>NUCLEOTIDE SEQUENCE</scope>
    <source>
        <strain evidence="5">Busselton2</strain>
    </source>
</reference>
<dbReference type="PROSITE" id="PS51840">
    <property type="entry name" value="C2_NT"/>
    <property type="match status" value="1"/>
</dbReference>
<feature type="compositionally biased region" description="Basic residues" evidence="2">
    <location>
        <begin position="247"/>
        <end position="269"/>
    </location>
</feature>
<name>A0AAV7Y920_9EUKA</name>
<dbReference type="InterPro" id="IPR052072">
    <property type="entry name" value="Vascular_dev_regulator"/>
</dbReference>
<feature type="region of interest" description="Disordered" evidence="2">
    <location>
        <begin position="487"/>
        <end position="556"/>
    </location>
</feature>
<evidence type="ECO:0000259" key="3">
    <source>
        <dbReference type="PROSITE" id="PS51126"/>
    </source>
</evidence>
<evidence type="ECO:0000313" key="6">
    <source>
        <dbReference type="Proteomes" id="UP001146793"/>
    </source>
</evidence>
<proteinExistence type="predicted"/>
<feature type="compositionally biased region" description="Basic and acidic residues" evidence="2">
    <location>
        <begin position="513"/>
        <end position="522"/>
    </location>
</feature>
<dbReference type="Pfam" id="PF01843">
    <property type="entry name" value="DIL"/>
    <property type="match status" value="1"/>
</dbReference>
<evidence type="ECO:0000259" key="4">
    <source>
        <dbReference type="PROSITE" id="PS51840"/>
    </source>
</evidence>
<dbReference type="InterPro" id="IPR002710">
    <property type="entry name" value="Dilute_dom"/>
</dbReference>
<feature type="domain" description="Dilute" evidence="3">
    <location>
        <begin position="559"/>
        <end position="783"/>
    </location>
</feature>